<dbReference type="AlphaFoldDB" id="A0A6C0IFY9"/>
<sequence>MKSCVIISICWLGSVMGFMPKLPPFVTMITDEIASNFDTLMSASNNNLGYLFSPDKFGNMREVIDSYYVSYYFRQNLYALVFSESHPLGQIQHFLMTNHFDIFNFILFTTAVGFFVKDFSSKKSVEKLLKKGIITKKTIRNFEIFILVVTTVMTKDVENATGMYF</sequence>
<reference evidence="2" key="1">
    <citation type="journal article" date="2020" name="Nature">
        <title>Giant virus diversity and host interactions through global metagenomics.</title>
        <authorList>
            <person name="Schulz F."/>
            <person name="Roux S."/>
            <person name="Paez-Espino D."/>
            <person name="Jungbluth S."/>
            <person name="Walsh D.A."/>
            <person name="Denef V.J."/>
            <person name="McMahon K.D."/>
            <person name="Konstantinidis K.T."/>
            <person name="Eloe-Fadrosh E.A."/>
            <person name="Kyrpides N.C."/>
            <person name="Woyke T."/>
        </authorList>
    </citation>
    <scope>NUCLEOTIDE SEQUENCE</scope>
    <source>
        <strain evidence="2">GVMAG-M-3300023184-68</strain>
    </source>
</reference>
<protein>
    <submittedName>
        <fullName evidence="2">Uncharacterized protein</fullName>
    </submittedName>
</protein>
<keyword evidence="1" id="KW-0472">Membrane</keyword>
<organism evidence="2">
    <name type="scientific">viral metagenome</name>
    <dbReference type="NCBI Taxonomy" id="1070528"/>
    <lineage>
        <taxon>unclassified sequences</taxon>
        <taxon>metagenomes</taxon>
        <taxon>organismal metagenomes</taxon>
    </lineage>
</organism>
<feature type="transmembrane region" description="Helical" evidence="1">
    <location>
        <begin position="102"/>
        <end position="120"/>
    </location>
</feature>
<proteinExistence type="predicted"/>
<accession>A0A6C0IFY9</accession>
<evidence type="ECO:0000256" key="1">
    <source>
        <dbReference type="SAM" id="Phobius"/>
    </source>
</evidence>
<name>A0A6C0IFY9_9ZZZZ</name>
<evidence type="ECO:0000313" key="2">
    <source>
        <dbReference type="EMBL" id="QHT90413.1"/>
    </source>
</evidence>
<keyword evidence="1" id="KW-1133">Transmembrane helix</keyword>
<dbReference type="EMBL" id="MN740154">
    <property type="protein sequence ID" value="QHT90413.1"/>
    <property type="molecule type" value="Genomic_DNA"/>
</dbReference>
<keyword evidence="1" id="KW-0812">Transmembrane</keyword>